<dbReference type="PANTHER" id="PTHR33026:SF7">
    <property type="entry name" value="OS03G0100275 PROTEIN"/>
    <property type="match status" value="1"/>
</dbReference>
<dbReference type="PANTHER" id="PTHR33026">
    <property type="entry name" value="OS06G0360600 PROTEIN"/>
    <property type="match status" value="1"/>
</dbReference>
<reference evidence="1 2" key="1">
    <citation type="submission" date="2018-05" db="EMBL/GenBank/DDBJ databases">
        <authorList>
            <person name="Thind KAUR A."/>
        </authorList>
    </citation>
    <scope>NUCLEOTIDE SEQUENCE [LARGE SCALE GENOMIC DNA]</scope>
</reference>
<dbReference type="AlphaFoldDB" id="A0A7H4LJ10"/>
<gene>
    <name evidence="1" type="ORF">CAMPLR22A2D_LOCUS3210</name>
</gene>
<sequence>MAVQKRKDVSFPHAKLHSHPKEWDQTLFYCKDTSPTDENPLPGYLPHRLRNTHPFPQRLTAKERSNYAPQLSKLRAFMANGLTGVDLACCWITWSILPLSRRPGLMCEYTGTLKDPQRHVDIQLTDADVTEAVKKILNEPEAVCSQTGLNPFCTSNKPPTVRIT</sequence>
<protein>
    <submittedName>
        <fullName evidence="1">Uncharacterized protein</fullName>
    </submittedName>
</protein>
<organism evidence="1 2">
    <name type="scientific">Triticum aestivum</name>
    <name type="common">Wheat</name>
    <dbReference type="NCBI Taxonomy" id="4565"/>
    <lineage>
        <taxon>Eukaryota</taxon>
        <taxon>Viridiplantae</taxon>
        <taxon>Streptophyta</taxon>
        <taxon>Embryophyta</taxon>
        <taxon>Tracheophyta</taxon>
        <taxon>Spermatophyta</taxon>
        <taxon>Magnoliopsida</taxon>
        <taxon>Liliopsida</taxon>
        <taxon>Poales</taxon>
        <taxon>Poaceae</taxon>
        <taxon>BOP clade</taxon>
        <taxon>Pooideae</taxon>
        <taxon>Triticodae</taxon>
        <taxon>Triticeae</taxon>
        <taxon>Triticinae</taxon>
        <taxon>Triticum</taxon>
    </lineage>
</organism>
<proteinExistence type="predicted"/>
<dbReference type="Proteomes" id="UP000280104">
    <property type="component" value="Chromosome II"/>
</dbReference>
<accession>A0A7H4LJ10</accession>
<dbReference type="EMBL" id="LS480641">
    <property type="protein sequence ID" value="SPT18598.1"/>
    <property type="molecule type" value="Genomic_DNA"/>
</dbReference>
<evidence type="ECO:0000313" key="1">
    <source>
        <dbReference type="EMBL" id="SPT18598.1"/>
    </source>
</evidence>
<evidence type="ECO:0000313" key="2">
    <source>
        <dbReference type="Proteomes" id="UP000280104"/>
    </source>
</evidence>
<name>A0A7H4LJ10_WHEAT</name>